<accession>A0A1C9EI80</accession>
<dbReference type="InterPro" id="IPR029432">
    <property type="entry name" value="Gp28/Gp37-like_dom"/>
</dbReference>
<organism evidence="2 3">
    <name type="scientific">Rhodococcus phage ChewyVIII</name>
    <dbReference type="NCBI Taxonomy" id="1887657"/>
    <lineage>
        <taxon>Viruses</taxon>
        <taxon>Duplodnaviria</taxon>
        <taxon>Heunggongvirae</taxon>
        <taxon>Uroviricota</taxon>
        <taxon>Caudoviricetes</taxon>
        <taxon>Chewyvirus</taxon>
        <taxon>Chewyvirus chewyVIII</taxon>
    </lineage>
</organism>
<keyword evidence="3" id="KW-1185">Reference proteome</keyword>
<proteinExistence type="predicted"/>
<dbReference type="GeneID" id="80018755"/>
<dbReference type="Proteomes" id="UP000221751">
    <property type="component" value="Segment"/>
</dbReference>
<sequence>MPTYTAPKSASRTRLIDSARTEITIEVRTGLLELEGYMGDHIEAQFEFVSGEVGPGRIELPATSIWAPLMNTADQQNIFIHANVNGKWWTGRVDRVRKKKSGKRRTIVLELVSDFVWLEAMFAWPSSNMPLGLQIPTRDVRIAPAKTMVASYIHTTIFRLQADLWRFPVGFMNDPVKHFWKFKQQPCVMLPHNPIFDSSRISSLQARMTSLAELFKQVLLDEHLELTATAWVKGRDPQPSNLVELKESCIVFDIIDKRRKQGSQGTILDGLFSTIIDTVGPIFSPVIGLLTGSSSKYTMANFFGTDPADPWVVFRDDDHDDIEESEIVINALQAHTGIVGGHSPDWVNKGITLLINSAIQGLLSAIGIGFLGNLIAGELDDIVMAFQSATNEEYRRKWGVFTLPEAFEGTGTTAFTFDAVQQLRRLMFQISPSRSFHVTMNDGLPFIPFKHFDVGDPVGWEDEDMIYTDYVTRIVVTDNRSSRAKIQITIGKEDDAEEPMAAVMRRVQGVKAAFDYWTLAGSN</sequence>
<evidence type="ECO:0000313" key="3">
    <source>
        <dbReference type="Proteomes" id="UP000221751"/>
    </source>
</evidence>
<protein>
    <submittedName>
        <fullName evidence="2">Minor tail protein</fullName>
    </submittedName>
</protein>
<dbReference type="Pfam" id="PF14594">
    <property type="entry name" value="Sipho_Gp37"/>
    <property type="match status" value="1"/>
</dbReference>
<dbReference type="RefSeq" id="YP_010754173.1">
    <property type="nucleotide sequence ID" value="NC_073456.1"/>
</dbReference>
<evidence type="ECO:0000313" key="2">
    <source>
        <dbReference type="EMBL" id="AON97478.1"/>
    </source>
</evidence>
<feature type="domain" description="Gp28/Gp37-like" evidence="1">
    <location>
        <begin position="25"/>
        <end position="492"/>
    </location>
</feature>
<dbReference type="KEGG" id="vg:80018755"/>
<dbReference type="EMBL" id="KX557288">
    <property type="protein sequence ID" value="AON97478.1"/>
    <property type="molecule type" value="Genomic_DNA"/>
</dbReference>
<name>A0A1C9EI80_9CAUD</name>
<gene>
    <name evidence="2" type="primary">56</name>
    <name evidence="2" type="ORF">SEA_CHEWYVIII_56</name>
</gene>
<evidence type="ECO:0000259" key="1">
    <source>
        <dbReference type="Pfam" id="PF14594"/>
    </source>
</evidence>
<reference evidence="3" key="1">
    <citation type="submission" date="2016-07" db="EMBL/GenBank/DDBJ databases">
        <authorList>
            <person name="Florea S."/>
            <person name="Webb J.S."/>
            <person name="Jaromczyk J."/>
            <person name="Schardl C.L."/>
        </authorList>
    </citation>
    <scope>NUCLEOTIDE SEQUENCE [LARGE SCALE GENOMIC DNA]</scope>
</reference>